<reference evidence="2" key="1">
    <citation type="journal article" date="2019" name="Int. J. Syst. Evol. Microbiol.">
        <title>The Global Catalogue of Microorganisms (GCM) 10K type strain sequencing project: providing services to taxonomists for standard genome sequencing and annotation.</title>
        <authorList>
            <consortium name="The Broad Institute Genomics Platform"/>
            <consortium name="The Broad Institute Genome Sequencing Center for Infectious Disease"/>
            <person name="Wu L."/>
            <person name="Ma J."/>
        </authorList>
    </citation>
    <scope>NUCLEOTIDE SEQUENCE [LARGE SCALE GENOMIC DNA]</scope>
    <source>
        <strain evidence="2">JCM 17130</strain>
    </source>
</reference>
<comment type="caution">
    <text evidence="1">The sequence shown here is derived from an EMBL/GenBank/DDBJ whole genome shotgun (WGS) entry which is preliminary data.</text>
</comment>
<dbReference type="EC" id="3.1.3.-" evidence="1"/>
<proteinExistence type="predicted"/>
<dbReference type="SUPFAM" id="SSF56784">
    <property type="entry name" value="HAD-like"/>
    <property type="match status" value="1"/>
</dbReference>
<dbReference type="Proteomes" id="UP001596013">
    <property type="component" value="Unassembled WGS sequence"/>
</dbReference>
<dbReference type="EMBL" id="JBHSMK010000011">
    <property type="protein sequence ID" value="MFC5438248.1"/>
    <property type="molecule type" value="Genomic_DNA"/>
</dbReference>
<evidence type="ECO:0000313" key="1">
    <source>
        <dbReference type="EMBL" id="MFC5438248.1"/>
    </source>
</evidence>
<dbReference type="InterPro" id="IPR023214">
    <property type="entry name" value="HAD_sf"/>
</dbReference>
<accession>A0ABW0JQ84</accession>
<keyword evidence="2" id="KW-1185">Reference proteome</keyword>
<dbReference type="InterPro" id="IPR036412">
    <property type="entry name" value="HAD-like_sf"/>
</dbReference>
<gene>
    <name evidence="1" type="ORF">ACFPME_16935</name>
</gene>
<dbReference type="RefSeq" id="WP_377306865.1">
    <property type="nucleotide sequence ID" value="NZ_JBHSMK010000011.1"/>
</dbReference>
<keyword evidence="1" id="KW-0378">Hydrolase</keyword>
<name>A0ABW0JQ84_9GAMM</name>
<organism evidence="1 2">
    <name type="scientific">Rhodanobacter umsongensis</name>
    <dbReference type="NCBI Taxonomy" id="633153"/>
    <lineage>
        <taxon>Bacteria</taxon>
        <taxon>Pseudomonadati</taxon>
        <taxon>Pseudomonadota</taxon>
        <taxon>Gammaproteobacteria</taxon>
        <taxon>Lysobacterales</taxon>
        <taxon>Rhodanobacteraceae</taxon>
        <taxon>Rhodanobacter</taxon>
    </lineage>
</organism>
<evidence type="ECO:0000313" key="2">
    <source>
        <dbReference type="Proteomes" id="UP001596013"/>
    </source>
</evidence>
<dbReference type="Pfam" id="PF00702">
    <property type="entry name" value="Hydrolase"/>
    <property type="match status" value="1"/>
</dbReference>
<sequence>MLSRHESVADSAASVAFLLDVDNTLLDNDRFAADLGDTLLQAFGADARDRYWAIYARLRDQLGYADYLGALQHFREGLDNDPSLLQMSKYLLEYPFAERLYPHALETIAHLRTLGPAAILSDGDVVFQPRKIQRAGLWDALRGEVLIYLHKQRMLVAMQQRYPAAHYVMIDDKPHVLAEMKQRLGQRLTTVFVQQGHYAAEAANETIDPAPDITIACIGDLRGRKLADFLQDAPVISLPAG</sequence>
<protein>
    <submittedName>
        <fullName evidence="1">HAD family hydrolase</fullName>
        <ecNumber evidence="1">3.1.3.-</ecNumber>
    </submittedName>
</protein>
<dbReference type="Gene3D" id="1.10.286.50">
    <property type="match status" value="1"/>
</dbReference>
<dbReference type="GO" id="GO:0016787">
    <property type="term" value="F:hydrolase activity"/>
    <property type="evidence" value="ECO:0007669"/>
    <property type="project" value="UniProtKB-KW"/>
</dbReference>
<dbReference type="Gene3D" id="3.40.50.1000">
    <property type="entry name" value="HAD superfamily/HAD-like"/>
    <property type="match status" value="1"/>
</dbReference>